<dbReference type="HOGENOM" id="CLU_026673_25_1_1"/>
<keyword evidence="2" id="KW-1185">Reference proteome</keyword>
<evidence type="ECO:0000313" key="2">
    <source>
        <dbReference type="Proteomes" id="UP000017836"/>
    </source>
</evidence>
<dbReference type="PANTHER" id="PTHR43205">
    <property type="entry name" value="PROSTAGLANDIN REDUCTASE"/>
    <property type="match status" value="1"/>
</dbReference>
<dbReference type="PANTHER" id="PTHR43205:SF7">
    <property type="entry name" value="PROSTAGLANDIN REDUCTASE 1"/>
    <property type="match status" value="1"/>
</dbReference>
<reference evidence="2" key="1">
    <citation type="journal article" date="2013" name="Science">
        <title>The Amborella genome and the evolution of flowering plants.</title>
        <authorList>
            <consortium name="Amborella Genome Project"/>
        </authorList>
    </citation>
    <scope>NUCLEOTIDE SEQUENCE [LARGE SCALE GENOMIC DNA]</scope>
</reference>
<dbReference type="Gene3D" id="3.40.50.720">
    <property type="entry name" value="NAD(P)-binding Rossmann-like Domain"/>
    <property type="match status" value="2"/>
</dbReference>
<proteinExistence type="predicted"/>
<dbReference type="Gene3D" id="3.90.180.10">
    <property type="entry name" value="Medium-chain alcohol dehydrogenases, catalytic domain"/>
    <property type="match status" value="1"/>
</dbReference>
<evidence type="ECO:0000313" key="1">
    <source>
        <dbReference type="EMBL" id="ERN11831.1"/>
    </source>
</evidence>
<protein>
    <recommendedName>
        <fullName evidence="3">Alcohol dehydrogenase-like C-terminal domain-containing protein</fullName>
    </recommendedName>
</protein>
<dbReference type="eggNOG" id="KOG1196">
    <property type="taxonomic scope" value="Eukaryota"/>
</dbReference>
<accession>W1PVU2</accession>
<gene>
    <name evidence="1" type="ORF">AMTR_s00020p00048780</name>
</gene>
<dbReference type="EMBL" id="KI392664">
    <property type="protein sequence ID" value="ERN11831.1"/>
    <property type="molecule type" value="Genomic_DNA"/>
</dbReference>
<evidence type="ECO:0008006" key="3">
    <source>
        <dbReference type="Google" id="ProtNLM"/>
    </source>
</evidence>
<dbReference type="Gramene" id="ERN11831">
    <property type="protein sequence ID" value="ERN11831"/>
    <property type="gene ID" value="AMTR_s00020p00048780"/>
</dbReference>
<name>W1PVU2_AMBTC</name>
<dbReference type="AlphaFoldDB" id="W1PVU2"/>
<sequence>MLDAVILNMRDHNRIAVCGMISQYNKDKSEEFTIKLIKEWTIVYVEDIIDGLENAPLALIGLFKGKNVIKQVVLVARE</sequence>
<dbReference type="InterPro" id="IPR045010">
    <property type="entry name" value="MDR_fam"/>
</dbReference>
<dbReference type="GO" id="GO:0016628">
    <property type="term" value="F:oxidoreductase activity, acting on the CH-CH group of donors, NAD or NADP as acceptor"/>
    <property type="evidence" value="ECO:0007669"/>
    <property type="project" value="InterPro"/>
</dbReference>
<organism evidence="1 2">
    <name type="scientific">Amborella trichopoda</name>
    <dbReference type="NCBI Taxonomy" id="13333"/>
    <lineage>
        <taxon>Eukaryota</taxon>
        <taxon>Viridiplantae</taxon>
        <taxon>Streptophyta</taxon>
        <taxon>Embryophyta</taxon>
        <taxon>Tracheophyta</taxon>
        <taxon>Spermatophyta</taxon>
        <taxon>Magnoliopsida</taxon>
        <taxon>Amborellales</taxon>
        <taxon>Amborellaceae</taxon>
        <taxon>Amborella</taxon>
    </lineage>
</organism>
<dbReference type="Proteomes" id="UP000017836">
    <property type="component" value="Unassembled WGS sequence"/>
</dbReference>